<evidence type="ECO:0008006" key="3">
    <source>
        <dbReference type="Google" id="ProtNLM"/>
    </source>
</evidence>
<dbReference type="RefSeq" id="WP_111529579.1">
    <property type="nucleotide sequence ID" value="NZ_JBHRSG010000003.1"/>
</dbReference>
<gene>
    <name evidence="1" type="ORF">DJ017_15590</name>
</gene>
<dbReference type="Proteomes" id="UP000249254">
    <property type="component" value="Unassembled WGS sequence"/>
</dbReference>
<accession>A0A328AN88</accession>
<keyword evidence="2" id="KW-1185">Reference proteome</keyword>
<reference evidence="2" key="1">
    <citation type="submission" date="2018-05" db="EMBL/GenBank/DDBJ databases">
        <authorList>
            <person name="Li X."/>
        </authorList>
    </citation>
    <scope>NUCLEOTIDE SEQUENCE [LARGE SCALE GENOMIC DNA]</scope>
    <source>
        <strain evidence="2">LX32</strain>
    </source>
</reference>
<dbReference type="AlphaFoldDB" id="A0A328AN88"/>
<name>A0A328AN88_9CAUL</name>
<organism evidence="1 2">
    <name type="scientific">Phenylobacterium soli</name>
    <dbReference type="NCBI Taxonomy" id="2170551"/>
    <lineage>
        <taxon>Bacteria</taxon>
        <taxon>Pseudomonadati</taxon>
        <taxon>Pseudomonadota</taxon>
        <taxon>Alphaproteobacteria</taxon>
        <taxon>Caulobacterales</taxon>
        <taxon>Caulobacteraceae</taxon>
        <taxon>Phenylobacterium</taxon>
    </lineage>
</organism>
<proteinExistence type="predicted"/>
<evidence type="ECO:0000313" key="1">
    <source>
        <dbReference type="EMBL" id="RAK55831.1"/>
    </source>
</evidence>
<evidence type="ECO:0000313" key="2">
    <source>
        <dbReference type="Proteomes" id="UP000249254"/>
    </source>
</evidence>
<sequence>MYEPRSFAYSLSQLENGWAWSVYDEDGVTVADGAQASRAAAQAAVDRMLRSSRTTSEAEEARV</sequence>
<dbReference type="EMBL" id="QFYQ01000001">
    <property type="protein sequence ID" value="RAK55831.1"/>
    <property type="molecule type" value="Genomic_DNA"/>
</dbReference>
<comment type="caution">
    <text evidence="1">The sequence shown here is derived from an EMBL/GenBank/DDBJ whole genome shotgun (WGS) entry which is preliminary data.</text>
</comment>
<protein>
    <recommendedName>
        <fullName evidence="3">DUF1508 domain-containing protein</fullName>
    </recommendedName>
</protein>